<feature type="compositionally biased region" description="Low complexity" evidence="2">
    <location>
        <begin position="390"/>
        <end position="410"/>
    </location>
</feature>
<organism evidence="4 5">
    <name type="scientific">Rhododendron simsii</name>
    <name type="common">Sims's rhododendron</name>
    <dbReference type="NCBI Taxonomy" id="118357"/>
    <lineage>
        <taxon>Eukaryota</taxon>
        <taxon>Viridiplantae</taxon>
        <taxon>Streptophyta</taxon>
        <taxon>Embryophyta</taxon>
        <taxon>Tracheophyta</taxon>
        <taxon>Spermatophyta</taxon>
        <taxon>Magnoliopsida</taxon>
        <taxon>eudicotyledons</taxon>
        <taxon>Gunneridae</taxon>
        <taxon>Pentapetalae</taxon>
        <taxon>asterids</taxon>
        <taxon>Ericales</taxon>
        <taxon>Ericaceae</taxon>
        <taxon>Ericoideae</taxon>
        <taxon>Rhodoreae</taxon>
        <taxon>Rhododendron</taxon>
    </lineage>
</organism>
<keyword evidence="1" id="KW-0863">Zinc-finger</keyword>
<evidence type="ECO:0000256" key="1">
    <source>
        <dbReference type="PROSITE-ProRule" id="PRU00047"/>
    </source>
</evidence>
<reference evidence="4" key="1">
    <citation type="submission" date="2019-11" db="EMBL/GenBank/DDBJ databases">
        <authorList>
            <person name="Liu Y."/>
            <person name="Hou J."/>
            <person name="Li T.-Q."/>
            <person name="Guan C.-H."/>
            <person name="Wu X."/>
            <person name="Wu H.-Z."/>
            <person name="Ling F."/>
            <person name="Zhang R."/>
            <person name="Shi X.-G."/>
            <person name="Ren J.-P."/>
            <person name="Chen E.-F."/>
            <person name="Sun J.-M."/>
        </authorList>
    </citation>
    <scope>NUCLEOTIDE SEQUENCE</scope>
    <source>
        <strain evidence="4">Adult_tree_wgs_1</strain>
        <tissue evidence="4">Leaves</tissue>
    </source>
</reference>
<dbReference type="PANTHER" id="PTHR31286">
    <property type="entry name" value="GLYCINE-RICH CELL WALL STRUCTURAL PROTEIN 1.8-LIKE"/>
    <property type="match status" value="1"/>
</dbReference>
<dbReference type="InterPro" id="IPR001878">
    <property type="entry name" value="Znf_CCHC"/>
</dbReference>
<dbReference type="PROSITE" id="PS50158">
    <property type="entry name" value="ZF_CCHC"/>
    <property type="match status" value="1"/>
</dbReference>
<keyword evidence="5" id="KW-1185">Reference proteome</keyword>
<proteinExistence type="predicted"/>
<name>A0A834LCY3_RHOSS</name>
<feature type="region of interest" description="Disordered" evidence="2">
    <location>
        <begin position="325"/>
        <end position="431"/>
    </location>
</feature>
<sequence length="586" mass="63480">MRTRLRRRAGLEFSTRLGGAPHSVAPEFEKPSGCPPDNGIPTWGEGLEEEGFPHGFGPGRGCCSVSGEGVGSCEKGYHDLGMRREKGNPPPSFKDALISVSTTTSRMEKVPEILEQHDPAHEVDADGIPTISISNEDLDRIRKPWATSIIIRVIGRSFGHEFLLSKLLTLWKPSDKMTCLDLGDHFVLVRFQSPSDMIKVLNEGPWFIGPHYITIRKWEPEFDTSKAKISTSVIWVRLPGLPIEFYDKEMLLKIGAKIGKLLKIDFRTENNEKVKFAHLCVQVDLSSSLISKVRVGNHVQKVSYEGIPIICFKCGLSGHKLQHCSPAPSVVTRTPPSAQDAKFGEWMLVTNRNRGKKKLNPPSKETPKPVNGTSQNQWRGPPRNPRLGDSRVSNSNSNGASSSGQVSTKPTPSPNPTPVTPPPNIPCPVTIHQPLTSPKLLLNSLPPPVALDAAALPSAPILPDNASSLAETLFAPNGSLLLSDKKNQPIQSPLCPSNIISPSSPSRSKPSPPPVVSNPKSTTPHHDPSHQPQVALPPAPSQPSPPAPIPSLRTSNSVQNSSPGKSVSSRILEITSCLRLIVAVMI</sequence>
<feature type="region of interest" description="Disordered" evidence="2">
    <location>
        <begin position="484"/>
        <end position="568"/>
    </location>
</feature>
<feature type="compositionally biased region" description="Pro residues" evidence="2">
    <location>
        <begin position="535"/>
        <end position="549"/>
    </location>
</feature>
<comment type="caution">
    <text evidence="4">The sequence shown here is derived from an EMBL/GenBank/DDBJ whole genome shotgun (WGS) entry which is preliminary data.</text>
</comment>
<dbReference type="OrthoDB" id="1096772at2759"/>
<dbReference type="AlphaFoldDB" id="A0A834LCY3"/>
<keyword evidence="1" id="KW-0479">Metal-binding</keyword>
<gene>
    <name evidence="4" type="ORF">RHSIM_Rhsim09G0202100</name>
</gene>
<protein>
    <recommendedName>
        <fullName evidence="3">CCHC-type domain-containing protein</fullName>
    </recommendedName>
</protein>
<dbReference type="Proteomes" id="UP000626092">
    <property type="component" value="Unassembled WGS sequence"/>
</dbReference>
<dbReference type="Pfam" id="PF14111">
    <property type="entry name" value="DUF4283"/>
    <property type="match status" value="1"/>
</dbReference>
<evidence type="ECO:0000259" key="3">
    <source>
        <dbReference type="PROSITE" id="PS50158"/>
    </source>
</evidence>
<evidence type="ECO:0000313" key="4">
    <source>
        <dbReference type="EMBL" id="KAF7133573.1"/>
    </source>
</evidence>
<dbReference type="GO" id="GO:0008270">
    <property type="term" value="F:zinc ion binding"/>
    <property type="evidence" value="ECO:0007669"/>
    <property type="project" value="UniProtKB-KW"/>
</dbReference>
<dbReference type="InterPro" id="IPR025558">
    <property type="entry name" value="DUF4283"/>
</dbReference>
<feature type="compositionally biased region" description="Pro residues" evidence="2">
    <location>
        <begin position="411"/>
        <end position="426"/>
    </location>
</feature>
<feature type="region of interest" description="Disordered" evidence="2">
    <location>
        <begin position="1"/>
        <end position="41"/>
    </location>
</feature>
<evidence type="ECO:0000256" key="2">
    <source>
        <dbReference type="SAM" id="MobiDB-lite"/>
    </source>
</evidence>
<feature type="compositionally biased region" description="Polar residues" evidence="2">
    <location>
        <begin position="552"/>
        <end position="568"/>
    </location>
</feature>
<dbReference type="PANTHER" id="PTHR31286:SF99">
    <property type="entry name" value="DUF4283 DOMAIN-CONTAINING PROTEIN"/>
    <property type="match status" value="1"/>
</dbReference>
<evidence type="ECO:0000313" key="5">
    <source>
        <dbReference type="Proteomes" id="UP000626092"/>
    </source>
</evidence>
<keyword evidence="1" id="KW-0862">Zinc</keyword>
<feature type="domain" description="CCHC-type" evidence="3">
    <location>
        <begin position="311"/>
        <end position="324"/>
    </location>
</feature>
<dbReference type="GO" id="GO:0003676">
    <property type="term" value="F:nucleic acid binding"/>
    <property type="evidence" value="ECO:0007669"/>
    <property type="project" value="InterPro"/>
</dbReference>
<dbReference type="InterPro" id="IPR040256">
    <property type="entry name" value="At4g02000-like"/>
</dbReference>
<feature type="compositionally biased region" description="Low complexity" evidence="2">
    <location>
        <begin position="496"/>
        <end position="509"/>
    </location>
</feature>
<accession>A0A834LCY3</accession>
<dbReference type="EMBL" id="WJXA01000009">
    <property type="protein sequence ID" value="KAF7133573.1"/>
    <property type="molecule type" value="Genomic_DNA"/>
</dbReference>